<dbReference type="OrthoDB" id="434647at2759"/>
<proteinExistence type="predicted"/>
<dbReference type="Proteomes" id="UP000886523">
    <property type="component" value="Unassembled WGS sequence"/>
</dbReference>
<reference evidence="3" key="1">
    <citation type="journal article" date="2020" name="Nat. Commun.">
        <title>Large-scale genome sequencing of mycorrhizal fungi provides insights into the early evolution of symbiotic traits.</title>
        <authorList>
            <person name="Miyauchi S."/>
            <person name="Kiss E."/>
            <person name="Kuo A."/>
            <person name="Drula E."/>
            <person name="Kohler A."/>
            <person name="Sanchez-Garcia M."/>
            <person name="Morin E."/>
            <person name="Andreopoulos B."/>
            <person name="Barry K.W."/>
            <person name="Bonito G."/>
            <person name="Buee M."/>
            <person name="Carver A."/>
            <person name="Chen C."/>
            <person name="Cichocki N."/>
            <person name="Clum A."/>
            <person name="Culley D."/>
            <person name="Crous P.W."/>
            <person name="Fauchery L."/>
            <person name="Girlanda M."/>
            <person name="Hayes R.D."/>
            <person name="Keri Z."/>
            <person name="LaButti K."/>
            <person name="Lipzen A."/>
            <person name="Lombard V."/>
            <person name="Magnuson J."/>
            <person name="Maillard F."/>
            <person name="Murat C."/>
            <person name="Nolan M."/>
            <person name="Ohm R.A."/>
            <person name="Pangilinan J."/>
            <person name="Pereira M.F."/>
            <person name="Perotto S."/>
            <person name="Peter M."/>
            <person name="Pfister S."/>
            <person name="Riley R."/>
            <person name="Sitrit Y."/>
            <person name="Stielow J.B."/>
            <person name="Szollosi G."/>
            <person name="Zifcakova L."/>
            <person name="Stursova M."/>
            <person name="Spatafora J.W."/>
            <person name="Tedersoo L."/>
            <person name="Vaario L.M."/>
            <person name="Yamada A."/>
            <person name="Yan M."/>
            <person name="Wang P."/>
            <person name="Xu J."/>
            <person name="Bruns T."/>
            <person name="Baldrian P."/>
            <person name="Vilgalys R."/>
            <person name="Dunand C."/>
            <person name="Henrissat B."/>
            <person name="Grigoriev I.V."/>
            <person name="Hibbett D."/>
            <person name="Nagy L.G."/>
            <person name="Martin F.M."/>
        </authorList>
    </citation>
    <scope>NUCLEOTIDE SEQUENCE</scope>
    <source>
        <strain evidence="3">UP504</strain>
    </source>
</reference>
<keyword evidence="2" id="KW-0812">Transmembrane</keyword>
<feature type="region of interest" description="Disordered" evidence="1">
    <location>
        <begin position="221"/>
        <end position="265"/>
    </location>
</feature>
<evidence type="ECO:0000256" key="1">
    <source>
        <dbReference type="SAM" id="MobiDB-lite"/>
    </source>
</evidence>
<comment type="caution">
    <text evidence="3">The sequence shown here is derived from an EMBL/GenBank/DDBJ whole genome shotgun (WGS) entry which is preliminary data.</text>
</comment>
<dbReference type="EMBL" id="MU128952">
    <property type="protein sequence ID" value="KAF9515205.1"/>
    <property type="molecule type" value="Genomic_DNA"/>
</dbReference>
<feature type="region of interest" description="Disordered" evidence="1">
    <location>
        <begin position="161"/>
        <end position="182"/>
    </location>
</feature>
<gene>
    <name evidence="3" type="ORF">BS47DRAFT_1294141</name>
</gene>
<sequence>MAVVLPVLRLVVIVSNIWLSFKTLRPLPISRSRRNNGPSLRASAARKREMKACLSVWIVWACWSASEKLVDRTIGLFTPFYSDFKTLFLFVLLISRSIIAEPLLLHFLRPLVKPYTSTLDSTLDLFTFFGDLLIYLVSLPWAYLKGLMKRPFRVEVSEPASAIQTPEEPQVAPETPFNDQNESEHPIAIMDQSSLVEPSLSDGTRQAFEQSYVLDQTVYSKRGRSKQAYSISRDHAAESGLPSGSRDCFGHCGQHPKEERKTGDG</sequence>
<dbReference type="InterPro" id="IPR004345">
    <property type="entry name" value="TB2_DP1_HVA22"/>
</dbReference>
<dbReference type="Pfam" id="PF03134">
    <property type="entry name" value="TB2_DP1_HVA22"/>
    <property type="match status" value="1"/>
</dbReference>
<keyword evidence="2" id="KW-1133">Transmembrane helix</keyword>
<feature type="transmembrane region" description="Helical" evidence="2">
    <location>
        <begin position="125"/>
        <end position="144"/>
    </location>
</feature>
<name>A0A9P6B1C7_9AGAM</name>
<protein>
    <submittedName>
        <fullName evidence="3">Uncharacterized protein</fullName>
    </submittedName>
</protein>
<keyword evidence="4" id="KW-1185">Reference proteome</keyword>
<dbReference type="AlphaFoldDB" id="A0A9P6B1C7"/>
<keyword evidence="2" id="KW-0472">Membrane</keyword>
<feature type="transmembrane region" description="Helical" evidence="2">
    <location>
        <begin position="87"/>
        <end position="105"/>
    </location>
</feature>
<evidence type="ECO:0000313" key="4">
    <source>
        <dbReference type="Proteomes" id="UP000886523"/>
    </source>
</evidence>
<feature type="compositionally biased region" description="Basic and acidic residues" evidence="1">
    <location>
        <begin position="255"/>
        <end position="265"/>
    </location>
</feature>
<accession>A0A9P6B1C7</accession>
<evidence type="ECO:0000256" key="2">
    <source>
        <dbReference type="SAM" id="Phobius"/>
    </source>
</evidence>
<organism evidence="3 4">
    <name type="scientific">Hydnum rufescens UP504</name>
    <dbReference type="NCBI Taxonomy" id="1448309"/>
    <lineage>
        <taxon>Eukaryota</taxon>
        <taxon>Fungi</taxon>
        <taxon>Dikarya</taxon>
        <taxon>Basidiomycota</taxon>
        <taxon>Agaricomycotina</taxon>
        <taxon>Agaricomycetes</taxon>
        <taxon>Cantharellales</taxon>
        <taxon>Hydnaceae</taxon>
        <taxon>Hydnum</taxon>
    </lineage>
</organism>
<evidence type="ECO:0000313" key="3">
    <source>
        <dbReference type="EMBL" id="KAF9515205.1"/>
    </source>
</evidence>